<dbReference type="InterPro" id="IPR016160">
    <property type="entry name" value="Ald_DH_CS_CYS"/>
</dbReference>
<protein>
    <recommendedName>
        <fullName evidence="2">methylmalonate-semialdehyde dehydrogenase (CoA acylating)</fullName>
        <ecNumber evidence="2">1.2.1.27</ecNumber>
    </recommendedName>
</protein>
<dbReference type="InterPro" id="IPR015590">
    <property type="entry name" value="Aldehyde_DH_dom"/>
</dbReference>
<dbReference type="InterPro" id="IPR016162">
    <property type="entry name" value="Ald_DH_N"/>
</dbReference>
<dbReference type="NCBIfam" id="TIGR01722">
    <property type="entry name" value="MMSDH"/>
    <property type="match status" value="1"/>
</dbReference>
<evidence type="ECO:0000259" key="5">
    <source>
        <dbReference type="Pfam" id="PF00171"/>
    </source>
</evidence>
<sequence>MLIKRPPTILRSNISSIRSASNIAQTKAAAQQAAGWKGTRTDGGETKHYIGGEWVEVGESGAEKWFDVKDPSTQQVLTRVPQPPRSLLTQTVDKAQEAFESWKLTSLLSRQGILLKYQALIRKHHDDLAQSIVLEQGKTFADAKGDVLRGLQVVDSMCALPQMLTGDKLEVSTDMDTYVRRSPLGVGAAICPFNFPAMIPLWTLPIAIGTGNTLLIKPSERDPGAAAMLVELATMAGVPSGVVSLVHGGPETVNFLCDDPRIKAISFVGSDVAGKHIWDRAGKNGKRVQANLGAKNHAILMPDANKEQALNAIAGAAFGAAGQRCMALSVLVTVGDSKEWVQELITRAKGLKVGNGFDEGIDLGPVISPAAKEKIEGLIASCEEEGGKILLDGRGHKVDGYPEGNWVGPTVLEAKEGMKCHETEIFGPVLTVLHAETLQEAIELVNRNMYGNGSSIFTNSGATARVFERTIQAGQIGINVPIPVPLPMFSWSGNKGSVLGGHSLYGKLGVEFWTQNQTVTSLWKQEDALNTRADVSMPTMR</sequence>
<dbReference type="GO" id="GO:0006574">
    <property type="term" value="P:L-valine catabolic process"/>
    <property type="evidence" value="ECO:0007669"/>
    <property type="project" value="TreeGrafter"/>
</dbReference>
<dbReference type="AlphaFoldDB" id="A0A8K0JGU6"/>
<evidence type="ECO:0000256" key="2">
    <source>
        <dbReference type="ARBA" id="ARBA00013048"/>
    </source>
</evidence>
<reference evidence="6" key="1">
    <citation type="submission" date="2020-04" db="EMBL/GenBank/DDBJ databases">
        <title>Analysis of mating type loci in Filobasidium floriforme.</title>
        <authorList>
            <person name="Nowrousian M."/>
        </authorList>
    </citation>
    <scope>NUCLEOTIDE SEQUENCE</scope>
    <source>
        <strain evidence="6">CBS 6242</strain>
    </source>
</reference>
<dbReference type="GO" id="GO:0004491">
    <property type="term" value="F:methylmalonate-semialdehyde dehydrogenase (acylating, NAD) activity"/>
    <property type="evidence" value="ECO:0007669"/>
    <property type="project" value="UniProtKB-EC"/>
</dbReference>
<dbReference type="Pfam" id="PF00171">
    <property type="entry name" value="Aldedh"/>
    <property type="match status" value="1"/>
</dbReference>
<keyword evidence="7" id="KW-1185">Reference proteome</keyword>
<dbReference type="SUPFAM" id="SSF53720">
    <property type="entry name" value="ALDH-like"/>
    <property type="match status" value="1"/>
</dbReference>
<evidence type="ECO:0000256" key="3">
    <source>
        <dbReference type="ARBA" id="ARBA00023002"/>
    </source>
</evidence>
<evidence type="ECO:0000256" key="1">
    <source>
        <dbReference type="ARBA" id="ARBA00009986"/>
    </source>
</evidence>
<dbReference type="PANTHER" id="PTHR43866:SF3">
    <property type="entry name" value="METHYLMALONATE-SEMIALDEHYDE DEHYDROGENASE [ACYLATING], MITOCHONDRIAL"/>
    <property type="match status" value="1"/>
</dbReference>
<dbReference type="GO" id="GO:0005739">
    <property type="term" value="C:mitochondrion"/>
    <property type="evidence" value="ECO:0007669"/>
    <property type="project" value="TreeGrafter"/>
</dbReference>
<feature type="domain" description="Aldehyde dehydrogenase" evidence="5">
    <location>
        <begin position="62"/>
        <end position="519"/>
    </location>
</feature>
<proteinExistence type="inferred from homology"/>
<evidence type="ECO:0000256" key="4">
    <source>
        <dbReference type="ARBA" id="ARBA00023027"/>
    </source>
</evidence>
<dbReference type="EMBL" id="JABELV010000154">
    <property type="protein sequence ID" value="KAG7529311.1"/>
    <property type="molecule type" value="Genomic_DNA"/>
</dbReference>
<evidence type="ECO:0000313" key="6">
    <source>
        <dbReference type="EMBL" id="KAG7529311.1"/>
    </source>
</evidence>
<dbReference type="FunFam" id="3.40.605.10:FF:000003">
    <property type="entry name" value="Methylmalonate-semialdehyde dehydrogenase [acylating]"/>
    <property type="match status" value="1"/>
</dbReference>
<comment type="similarity">
    <text evidence="1">Belongs to the aldehyde dehydrogenase family.</text>
</comment>
<keyword evidence="3" id="KW-0560">Oxidoreductase</keyword>
<organism evidence="6 7">
    <name type="scientific">Filobasidium floriforme</name>
    <dbReference type="NCBI Taxonomy" id="5210"/>
    <lineage>
        <taxon>Eukaryota</taxon>
        <taxon>Fungi</taxon>
        <taxon>Dikarya</taxon>
        <taxon>Basidiomycota</taxon>
        <taxon>Agaricomycotina</taxon>
        <taxon>Tremellomycetes</taxon>
        <taxon>Filobasidiales</taxon>
        <taxon>Filobasidiaceae</taxon>
        <taxon>Filobasidium</taxon>
    </lineage>
</organism>
<accession>A0A8K0JGU6</accession>
<dbReference type="PANTHER" id="PTHR43866">
    <property type="entry name" value="MALONATE-SEMIALDEHYDE DEHYDROGENASE"/>
    <property type="match status" value="1"/>
</dbReference>
<dbReference type="CDD" id="cd07085">
    <property type="entry name" value="ALDH_F6_MMSDH"/>
    <property type="match status" value="1"/>
</dbReference>
<evidence type="ECO:0000313" key="7">
    <source>
        <dbReference type="Proteomes" id="UP000812966"/>
    </source>
</evidence>
<dbReference type="FunFam" id="3.40.309.10:FF:000002">
    <property type="entry name" value="Methylmalonate-semialdehyde dehydrogenase (Acylating)"/>
    <property type="match status" value="1"/>
</dbReference>
<dbReference type="InterPro" id="IPR010061">
    <property type="entry name" value="MeMal-semiAld_DH"/>
</dbReference>
<dbReference type="EC" id="1.2.1.27" evidence="2"/>
<name>A0A8K0JGU6_9TREE</name>
<dbReference type="Gene3D" id="3.40.605.10">
    <property type="entry name" value="Aldehyde Dehydrogenase, Chain A, domain 1"/>
    <property type="match status" value="1"/>
</dbReference>
<keyword evidence="4" id="KW-0520">NAD</keyword>
<dbReference type="InterPro" id="IPR016163">
    <property type="entry name" value="Ald_DH_C"/>
</dbReference>
<gene>
    <name evidence="6" type="ORF">FFLO_05739</name>
</gene>
<dbReference type="Proteomes" id="UP000812966">
    <property type="component" value="Unassembled WGS sequence"/>
</dbReference>
<dbReference type="Gene3D" id="3.40.309.10">
    <property type="entry name" value="Aldehyde Dehydrogenase, Chain A, domain 2"/>
    <property type="match status" value="1"/>
</dbReference>
<comment type="caution">
    <text evidence="6">The sequence shown here is derived from an EMBL/GenBank/DDBJ whole genome shotgun (WGS) entry which is preliminary data.</text>
</comment>
<dbReference type="InterPro" id="IPR016161">
    <property type="entry name" value="Ald_DH/histidinol_DH"/>
</dbReference>
<dbReference type="GO" id="GO:0006210">
    <property type="term" value="P:thymine catabolic process"/>
    <property type="evidence" value="ECO:0007669"/>
    <property type="project" value="TreeGrafter"/>
</dbReference>
<dbReference type="PROSITE" id="PS00070">
    <property type="entry name" value="ALDEHYDE_DEHYDR_CYS"/>
    <property type="match status" value="1"/>
</dbReference>